<keyword evidence="2" id="KW-1185">Reference proteome</keyword>
<dbReference type="Proteomes" id="UP001597273">
    <property type="component" value="Unassembled WGS sequence"/>
</dbReference>
<sequence length="40" mass="4838">MKKKEKKSKGWIWDVLEFVGNLAELIFLIPRTVFRFLKDL</sequence>
<accession>A0ABW4QHW3</accession>
<organism evidence="1 2">
    <name type="scientific">Planococcus chinensis</name>
    <dbReference type="NCBI Taxonomy" id="272917"/>
    <lineage>
        <taxon>Bacteria</taxon>
        <taxon>Bacillati</taxon>
        <taxon>Bacillota</taxon>
        <taxon>Bacilli</taxon>
        <taxon>Bacillales</taxon>
        <taxon>Caryophanaceae</taxon>
        <taxon>Planococcus</taxon>
    </lineage>
</organism>
<proteinExistence type="predicted"/>
<reference evidence="2" key="1">
    <citation type="journal article" date="2019" name="Int. J. Syst. Evol. Microbiol.">
        <title>The Global Catalogue of Microorganisms (GCM) 10K type strain sequencing project: providing services to taxonomists for standard genome sequencing and annotation.</title>
        <authorList>
            <consortium name="The Broad Institute Genomics Platform"/>
            <consortium name="The Broad Institute Genome Sequencing Center for Infectious Disease"/>
            <person name="Wu L."/>
            <person name="Ma J."/>
        </authorList>
    </citation>
    <scope>NUCLEOTIDE SEQUENCE [LARGE SCALE GENOMIC DNA]</scope>
    <source>
        <strain evidence="2">CGMCC 1.15475</strain>
    </source>
</reference>
<dbReference type="RefSeq" id="WP_377339894.1">
    <property type="nucleotide sequence ID" value="NZ_JBHUFW010000005.1"/>
</dbReference>
<evidence type="ECO:0000313" key="2">
    <source>
        <dbReference type="Proteomes" id="UP001597273"/>
    </source>
</evidence>
<protein>
    <submittedName>
        <fullName evidence="1">Uncharacterized protein</fullName>
    </submittedName>
</protein>
<evidence type="ECO:0000313" key="1">
    <source>
        <dbReference type="EMBL" id="MFD1863189.1"/>
    </source>
</evidence>
<name>A0ABW4QHW3_9BACL</name>
<dbReference type="EMBL" id="JBHUFW010000005">
    <property type="protein sequence ID" value="MFD1863189.1"/>
    <property type="molecule type" value="Genomic_DNA"/>
</dbReference>
<gene>
    <name evidence="1" type="ORF">ACFSDB_09610</name>
</gene>
<comment type="caution">
    <text evidence="1">The sequence shown here is derived from an EMBL/GenBank/DDBJ whole genome shotgun (WGS) entry which is preliminary data.</text>
</comment>